<evidence type="ECO:0000256" key="1">
    <source>
        <dbReference type="SAM" id="MobiDB-lite"/>
    </source>
</evidence>
<dbReference type="Proteomes" id="UP000729402">
    <property type="component" value="Unassembled WGS sequence"/>
</dbReference>
<reference evidence="2" key="2">
    <citation type="submission" date="2021-02" db="EMBL/GenBank/DDBJ databases">
        <authorList>
            <person name="Kimball J.A."/>
            <person name="Haas M.W."/>
            <person name="Macchietto M."/>
            <person name="Kono T."/>
            <person name="Duquette J."/>
            <person name="Shao M."/>
        </authorList>
    </citation>
    <scope>NUCLEOTIDE SEQUENCE</scope>
    <source>
        <tissue evidence="2">Fresh leaf tissue</tissue>
    </source>
</reference>
<dbReference type="AlphaFoldDB" id="A0A8J5WQX9"/>
<proteinExistence type="predicted"/>
<feature type="region of interest" description="Disordered" evidence="1">
    <location>
        <begin position="1"/>
        <end position="65"/>
    </location>
</feature>
<dbReference type="EMBL" id="JAAALK010000080">
    <property type="protein sequence ID" value="KAG8095108.1"/>
    <property type="molecule type" value="Genomic_DNA"/>
</dbReference>
<comment type="caution">
    <text evidence="2">The sequence shown here is derived from an EMBL/GenBank/DDBJ whole genome shotgun (WGS) entry which is preliminary data.</text>
</comment>
<gene>
    <name evidence="2" type="ORF">GUJ93_ZPchr0012g20306</name>
</gene>
<sequence>MPVRPPSRRSPSTPSRCSGRWRPLAYSGVRSKLQRPVAQRSSVIASTPPGPGFLSSSSIPFPSQHTARSGAAVRAVALSGRRPHHLCAIPASPPSSLQIKMAYEIP</sequence>
<feature type="compositionally biased region" description="Low complexity" evidence="1">
    <location>
        <begin position="1"/>
        <end position="20"/>
    </location>
</feature>
<feature type="compositionally biased region" description="Polar residues" evidence="1">
    <location>
        <begin position="54"/>
        <end position="65"/>
    </location>
</feature>
<accession>A0A8J5WQX9</accession>
<reference evidence="2" key="1">
    <citation type="journal article" date="2021" name="bioRxiv">
        <title>Whole Genome Assembly and Annotation of Northern Wild Rice, Zizania palustris L., Supports a Whole Genome Duplication in the Zizania Genus.</title>
        <authorList>
            <person name="Haas M."/>
            <person name="Kono T."/>
            <person name="Macchietto M."/>
            <person name="Millas R."/>
            <person name="McGilp L."/>
            <person name="Shao M."/>
            <person name="Duquette J."/>
            <person name="Hirsch C.N."/>
            <person name="Kimball J."/>
        </authorList>
    </citation>
    <scope>NUCLEOTIDE SEQUENCE</scope>
    <source>
        <tissue evidence="2">Fresh leaf tissue</tissue>
    </source>
</reference>
<evidence type="ECO:0000313" key="3">
    <source>
        <dbReference type="Proteomes" id="UP000729402"/>
    </source>
</evidence>
<keyword evidence="3" id="KW-1185">Reference proteome</keyword>
<protein>
    <submittedName>
        <fullName evidence="2">Uncharacterized protein</fullName>
    </submittedName>
</protein>
<evidence type="ECO:0000313" key="2">
    <source>
        <dbReference type="EMBL" id="KAG8095108.1"/>
    </source>
</evidence>
<organism evidence="2 3">
    <name type="scientific">Zizania palustris</name>
    <name type="common">Northern wild rice</name>
    <dbReference type="NCBI Taxonomy" id="103762"/>
    <lineage>
        <taxon>Eukaryota</taxon>
        <taxon>Viridiplantae</taxon>
        <taxon>Streptophyta</taxon>
        <taxon>Embryophyta</taxon>
        <taxon>Tracheophyta</taxon>
        <taxon>Spermatophyta</taxon>
        <taxon>Magnoliopsida</taxon>
        <taxon>Liliopsida</taxon>
        <taxon>Poales</taxon>
        <taxon>Poaceae</taxon>
        <taxon>BOP clade</taxon>
        <taxon>Oryzoideae</taxon>
        <taxon>Oryzeae</taxon>
        <taxon>Zizaniinae</taxon>
        <taxon>Zizania</taxon>
    </lineage>
</organism>
<name>A0A8J5WQX9_ZIZPA</name>